<feature type="region of interest" description="Disordered" evidence="7">
    <location>
        <begin position="564"/>
        <end position="607"/>
    </location>
</feature>
<evidence type="ECO:0000256" key="4">
    <source>
        <dbReference type="ARBA" id="ARBA00022989"/>
    </source>
</evidence>
<dbReference type="InterPro" id="IPR002528">
    <property type="entry name" value="MATE_fam"/>
</dbReference>
<feature type="transmembrane region" description="Helical" evidence="6">
    <location>
        <begin position="279"/>
        <end position="298"/>
    </location>
</feature>
<dbReference type="PANTHER" id="PTHR11206">
    <property type="entry name" value="MULTIDRUG RESISTANCE PROTEIN"/>
    <property type="match status" value="1"/>
</dbReference>
<feature type="compositionally biased region" description="Basic and acidic residues" evidence="7">
    <location>
        <begin position="588"/>
        <end position="605"/>
    </location>
</feature>
<feature type="compositionally biased region" description="Low complexity" evidence="7">
    <location>
        <begin position="576"/>
        <end position="586"/>
    </location>
</feature>
<accession>A0ABQ7GF33</accession>
<dbReference type="Proteomes" id="UP000815325">
    <property type="component" value="Unassembled WGS sequence"/>
</dbReference>
<feature type="transmembrane region" description="Helical" evidence="6">
    <location>
        <begin position="134"/>
        <end position="158"/>
    </location>
</feature>
<feature type="transmembrane region" description="Helical" evidence="6">
    <location>
        <begin position="537"/>
        <end position="558"/>
    </location>
</feature>
<dbReference type="Pfam" id="PF01554">
    <property type="entry name" value="MatE"/>
    <property type="match status" value="2"/>
</dbReference>
<evidence type="ECO:0000256" key="7">
    <source>
        <dbReference type="SAM" id="MobiDB-lite"/>
    </source>
</evidence>
<feature type="transmembrane region" description="Helical" evidence="6">
    <location>
        <begin position="248"/>
        <end position="267"/>
    </location>
</feature>
<evidence type="ECO:0000256" key="2">
    <source>
        <dbReference type="ARBA" id="ARBA00010199"/>
    </source>
</evidence>
<name>A0ABQ7GF33_DUNSA</name>
<evidence type="ECO:0000313" key="9">
    <source>
        <dbReference type="Proteomes" id="UP000815325"/>
    </source>
</evidence>
<reference evidence="8" key="1">
    <citation type="submission" date="2017-08" db="EMBL/GenBank/DDBJ databases">
        <authorList>
            <person name="Polle J.E."/>
            <person name="Barry K."/>
            <person name="Cushman J."/>
            <person name="Schmutz J."/>
            <person name="Tran D."/>
            <person name="Hathwaick L.T."/>
            <person name="Yim W.C."/>
            <person name="Jenkins J."/>
            <person name="Mckie-Krisberg Z.M."/>
            <person name="Prochnik S."/>
            <person name="Lindquist E."/>
            <person name="Dockter R.B."/>
            <person name="Adam C."/>
            <person name="Molina H."/>
            <person name="Bunkerborg J."/>
            <person name="Jin E."/>
            <person name="Buchheim M."/>
            <person name="Magnuson J."/>
        </authorList>
    </citation>
    <scope>NUCLEOTIDE SEQUENCE</scope>
    <source>
        <strain evidence="8">CCAP 19/18</strain>
    </source>
</reference>
<feature type="transmembrane region" description="Helical" evidence="6">
    <location>
        <begin position="508"/>
        <end position="531"/>
    </location>
</feature>
<organism evidence="8 9">
    <name type="scientific">Dunaliella salina</name>
    <name type="common">Green alga</name>
    <name type="synonym">Protococcus salinus</name>
    <dbReference type="NCBI Taxonomy" id="3046"/>
    <lineage>
        <taxon>Eukaryota</taxon>
        <taxon>Viridiplantae</taxon>
        <taxon>Chlorophyta</taxon>
        <taxon>core chlorophytes</taxon>
        <taxon>Chlorophyceae</taxon>
        <taxon>CS clade</taxon>
        <taxon>Chlamydomonadales</taxon>
        <taxon>Dunaliellaceae</taxon>
        <taxon>Dunaliella</taxon>
    </lineage>
</organism>
<evidence type="ECO:0000256" key="6">
    <source>
        <dbReference type="RuleBase" id="RU004914"/>
    </source>
</evidence>
<evidence type="ECO:0000313" key="8">
    <source>
        <dbReference type="EMBL" id="KAF5833225.1"/>
    </source>
</evidence>
<proteinExistence type="inferred from homology"/>
<dbReference type="InterPro" id="IPR045069">
    <property type="entry name" value="MATE_euk"/>
</dbReference>
<feature type="transmembrane region" description="Helical" evidence="6">
    <location>
        <begin position="164"/>
        <end position="187"/>
    </location>
</feature>
<dbReference type="CDD" id="cd13132">
    <property type="entry name" value="MATE_eukaryotic"/>
    <property type="match status" value="1"/>
</dbReference>
<feature type="transmembrane region" description="Helical" evidence="6">
    <location>
        <begin position="443"/>
        <end position="463"/>
    </location>
</feature>
<keyword evidence="5 6" id="KW-0472">Membrane</keyword>
<keyword evidence="9" id="KW-1185">Reference proteome</keyword>
<comment type="similarity">
    <text evidence="2 6">Belongs to the multi antimicrobial extrusion (MATE) (TC 2.A.66.1) family.</text>
</comment>
<dbReference type="NCBIfam" id="TIGR00797">
    <property type="entry name" value="matE"/>
    <property type="match status" value="1"/>
</dbReference>
<comment type="caution">
    <text evidence="8">The sequence shown here is derived from an EMBL/GenBank/DDBJ whole genome shotgun (WGS) entry which is preliminary data.</text>
</comment>
<sequence length="623" mass="65321">MTVSIWRKQCPFLSTSGSGPSQCGLLQHKAVMHPRRVALRAKAAGSNGDHAPSSTHIAFEPSVTVQERGTQPGQLLQEQEQLHPQQQGCKDALIPSSGSSALAVKPDADKRSSSSDSSSTGTGRPSTLERLSQIAAPIMFQNVVGFANCMISMAYVGGIGAVELSAYVLACSVYNVSGLSVALGLSTGMDTLAGSAYGAREYSKLGSILQRAVVVCWAACVPLAAAWVNSEPLLLMLGQKPEIAKLGARFLIVWSPCLFLNVVTECFRRFLQAQSVVKPLAVTGAISVALAPSWYYLFMTVWGLGLDGSAFAFIASQVTTLIMLFGYVAWRTKKLEGKPEQAWVGFDLKAAFTGWGEYLQYGVPAAVMICLEWWVFEAVVIMSGWMPDAGTCLACMGILVNINAWCYMLPLGLAAGVNTLVANALGAGSAVNAARVFSTGVRAGVGLQFLIALTAILGGPFLIRMLCQDPAVRAMASAALPVLACVMVLDGMNAVVAGVLRGAGRQRLGAIVNGAACALAIPAAWTLAFKFKLGVPGAWMGVGAGAAMQLSVLLTILLKAKGGKAKPSSDVLPSVDADLGNSSSDGSSDEKAGALPPREPKRAAWDWDWDAEAARVRKNLAAC</sequence>
<evidence type="ECO:0000256" key="1">
    <source>
        <dbReference type="ARBA" id="ARBA00004141"/>
    </source>
</evidence>
<comment type="subcellular location">
    <subcellularLocation>
        <location evidence="1">Membrane</location>
        <topology evidence="1">Multi-pass membrane protein</topology>
    </subcellularLocation>
</comment>
<feature type="transmembrane region" description="Helical" evidence="6">
    <location>
        <begin position="475"/>
        <end position="496"/>
    </location>
</feature>
<dbReference type="EMBL" id="MU069823">
    <property type="protein sequence ID" value="KAF5833225.1"/>
    <property type="molecule type" value="Genomic_DNA"/>
</dbReference>
<keyword evidence="3 6" id="KW-0812">Transmembrane</keyword>
<protein>
    <recommendedName>
        <fullName evidence="6">Protein DETOXIFICATION</fullName>
    </recommendedName>
    <alternativeName>
        <fullName evidence="6">Multidrug and toxic compound extrusion protein</fullName>
    </alternativeName>
</protein>
<feature type="transmembrane region" description="Helical" evidence="6">
    <location>
        <begin position="358"/>
        <end position="376"/>
    </location>
</feature>
<evidence type="ECO:0000256" key="3">
    <source>
        <dbReference type="ARBA" id="ARBA00022692"/>
    </source>
</evidence>
<feature type="transmembrane region" description="Helical" evidence="6">
    <location>
        <begin position="208"/>
        <end position="228"/>
    </location>
</feature>
<gene>
    <name evidence="8" type="ORF">DUNSADRAFT_10540</name>
</gene>
<evidence type="ECO:0000256" key="5">
    <source>
        <dbReference type="ARBA" id="ARBA00023136"/>
    </source>
</evidence>
<feature type="transmembrane region" description="Helical" evidence="6">
    <location>
        <begin position="407"/>
        <end position="431"/>
    </location>
</feature>
<keyword evidence="4 6" id="KW-1133">Transmembrane helix</keyword>
<feature type="region of interest" description="Disordered" evidence="7">
    <location>
        <begin position="100"/>
        <end position="126"/>
    </location>
</feature>
<feature type="transmembrane region" description="Helical" evidence="6">
    <location>
        <begin position="310"/>
        <end position="330"/>
    </location>
</feature>